<dbReference type="Gene3D" id="3.30.450.40">
    <property type="match status" value="1"/>
</dbReference>
<evidence type="ECO:0000259" key="8">
    <source>
        <dbReference type="PROSITE" id="PS50113"/>
    </source>
</evidence>
<evidence type="ECO:0000256" key="3">
    <source>
        <dbReference type="ARBA" id="ARBA00022553"/>
    </source>
</evidence>
<dbReference type="InterPro" id="IPR001610">
    <property type="entry name" value="PAC"/>
</dbReference>
<dbReference type="InterPro" id="IPR036890">
    <property type="entry name" value="HATPase_C_sf"/>
</dbReference>
<gene>
    <name evidence="9" type="ORF">LCGC14_0905520</name>
</gene>
<dbReference type="InterPro" id="IPR013655">
    <property type="entry name" value="PAS_fold_3"/>
</dbReference>
<dbReference type="InterPro" id="IPR003594">
    <property type="entry name" value="HATPase_dom"/>
</dbReference>
<evidence type="ECO:0000313" key="9">
    <source>
        <dbReference type="EMBL" id="KKN23389.1"/>
    </source>
</evidence>
<keyword evidence="3" id="KW-0597">Phosphoprotein</keyword>
<dbReference type="InterPro" id="IPR003018">
    <property type="entry name" value="GAF"/>
</dbReference>
<feature type="domain" description="Histidine kinase" evidence="7">
    <location>
        <begin position="486"/>
        <end position="708"/>
    </location>
</feature>
<dbReference type="Pfam" id="PF13185">
    <property type="entry name" value="GAF_2"/>
    <property type="match status" value="1"/>
</dbReference>
<comment type="catalytic activity">
    <reaction evidence="1">
        <text>ATP + protein L-histidine = ADP + protein N-phospho-L-histidine.</text>
        <dbReference type="EC" id="2.7.13.3"/>
    </reaction>
</comment>
<sequence length="708" mass="83358">MIDQDYKLQDIRNLFHKSFEAFPDLIFLVSHDGTYLDYLGNEKNLFVPPKEFIGKKITDIMPKNISKLQMNAIRKTFETKQIQDLELSIPIRNETRYFESRFVYFSKELLTVFVRDITKRKLAEQKLTIFREKLITFNEKLEQMINDRTRELKASEISLRKSKLDLEIKNQISNVFLTVPDEKMYGEVLSIILKTLKSKFGIFGYLDENENLVEPSLTENVWEKCVIEDKRMVFPKKLWAKNIYGRVINEKKSVYVNKFFNVPEGHVPISNFLGSPIIYDNKVIGILIVSNKETDYEEYDVKILESISNLIAPILSIRLERDSIENIRQRAEQKLKESEEKYRHLVENIPDTIYSALPDETGTTIFMSNRWKDWTGYSPEDFYKDHETWPKSMHHEDRDGTIKKYIDAFKEKTEYTLEYRVVHKDSGEIRYVRDRGVPLFDEKGYISRFDGVVSDITENKEAEQSIRKSKEKYEEAYNRMIFYQDLIAHDINNVLNVLNISSELLSRYKKDYEFGKDVNNEINRVKVQVDKGANLIRNIRKLSKLEDGSNILEAIDVNFIMEKSIEFTKKVFRQRKINCKVESVEKHLIVKANELLSDLFENILNNAVKYNDNQTVDILIKIDKKIKEKERYIKIEFNDNGIGISDTRKPTIFQKRFIKEKYSKGMGLGLSLVKKIIQSYCGIIKVKNRIKGDYTKGSRFIIYIPEAL</sequence>
<dbReference type="CDD" id="cd00130">
    <property type="entry name" value="PAS"/>
    <property type="match status" value="1"/>
</dbReference>
<dbReference type="SUPFAM" id="SSF55781">
    <property type="entry name" value="GAF domain-like"/>
    <property type="match status" value="1"/>
</dbReference>
<dbReference type="SMART" id="SM00086">
    <property type="entry name" value="PAC"/>
    <property type="match status" value="1"/>
</dbReference>
<feature type="coiled-coil region" evidence="6">
    <location>
        <begin position="317"/>
        <end position="348"/>
    </location>
</feature>
<dbReference type="Gene3D" id="3.30.450.20">
    <property type="entry name" value="PAS domain"/>
    <property type="match status" value="2"/>
</dbReference>
<dbReference type="InterPro" id="IPR000014">
    <property type="entry name" value="PAS"/>
</dbReference>
<dbReference type="CDD" id="cd00082">
    <property type="entry name" value="HisKA"/>
    <property type="match status" value="1"/>
</dbReference>
<dbReference type="Pfam" id="PF08448">
    <property type="entry name" value="PAS_4"/>
    <property type="match status" value="1"/>
</dbReference>
<keyword evidence="6" id="KW-0175">Coiled coil</keyword>
<evidence type="ECO:0000256" key="5">
    <source>
        <dbReference type="ARBA" id="ARBA00022777"/>
    </source>
</evidence>
<dbReference type="PROSITE" id="PS50109">
    <property type="entry name" value="HIS_KIN"/>
    <property type="match status" value="1"/>
</dbReference>
<dbReference type="InterPro" id="IPR035965">
    <property type="entry name" value="PAS-like_dom_sf"/>
</dbReference>
<comment type="caution">
    <text evidence="9">The sequence shown here is derived from an EMBL/GenBank/DDBJ whole genome shotgun (WGS) entry which is preliminary data.</text>
</comment>
<dbReference type="SUPFAM" id="SSF47384">
    <property type="entry name" value="Homodimeric domain of signal transducing histidine kinase"/>
    <property type="match status" value="1"/>
</dbReference>
<keyword evidence="5" id="KW-0418">Kinase</keyword>
<dbReference type="InterPro" id="IPR004358">
    <property type="entry name" value="Sig_transdc_His_kin-like_C"/>
</dbReference>
<dbReference type="SMART" id="SM00387">
    <property type="entry name" value="HATPase_c"/>
    <property type="match status" value="1"/>
</dbReference>
<protein>
    <recommendedName>
        <fullName evidence="2">histidine kinase</fullName>
        <ecNumber evidence="2">2.7.13.3</ecNumber>
    </recommendedName>
</protein>
<dbReference type="PANTHER" id="PTHR43304">
    <property type="entry name" value="PHYTOCHROME-LIKE PROTEIN CPH1"/>
    <property type="match status" value="1"/>
</dbReference>
<dbReference type="NCBIfam" id="TIGR00229">
    <property type="entry name" value="sensory_box"/>
    <property type="match status" value="1"/>
</dbReference>
<dbReference type="PRINTS" id="PR00344">
    <property type="entry name" value="BCTRLSENSOR"/>
</dbReference>
<feature type="domain" description="PAC" evidence="8">
    <location>
        <begin position="415"/>
        <end position="468"/>
    </location>
</feature>
<keyword evidence="4" id="KW-0808">Transferase</keyword>
<evidence type="ECO:0000256" key="2">
    <source>
        <dbReference type="ARBA" id="ARBA00012438"/>
    </source>
</evidence>
<dbReference type="InterPro" id="IPR036097">
    <property type="entry name" value="HisK_dim/P_sf"/>
</dbReference>
<dbReference type="Pfam" id="PF02518">
    <property type="entry name" value="HATPase_c"/>
    <property type="match status" value="1"/>
</dbReference>
<dbReference type="Gene3D" id="1.10.287.130">
    <property type="match status" value="1"/>
</dbReference>
<dbReference type="SMART" id="SM00091">
    <property type="entry name" value="PAS"/>
    <property type="match status" value="2"/>
</dbReference>
<dbReference type="EC" id="2.7.13.3" evidence="2"/>
<dbReference type="GO" id="GO:0000155">
    <property type="term" value="F:phosphorelay sensor kinase activity"/>
    <property type="evidence" value="ECO:0007669"/>
    <property type="project" value="InterPro"/>
</dbReference>
<evidence type="ECO:0000259" key="7">
    <source>
        <dbReference type="PROSITE" id="PS50109"/>
    </source>
</evidence>
<dbReference type="Gene3D" id="3.30.565.10">
    <property type="entry name" value="Histidine kinase-like ATPase, C-terminal domain"/>
    <property type="match status" value="1"/>
</dbReference>
<reference evidence="9" key="1">
    <citation type="journal article" date="2015" name="Nature">
        <title>Complex archaea that bridge the gap between prokaryotes and eukaryotes.</title>
        <authorList>
            <person name="Spang A."/>
            <person name="Saw J.H."/>
            <person name="Jorgensen S.L."/>
            <person name="Zaremba-Niedzwiedzka K."/>
            <person name="Martijn J."/>
            <person name="Lind A.E."/>
            <person name="van Eijk R."/>
            <person name="Schleper C."/>
            <person name="Guy L."/>
            <person name="Ettema T.J."/>
        </authorList>
    </citation>
    <scope>NUCLEOTIDE SEQUENCE</scope>
</reference>
<dbReference type="InterPro" id="IPR029016">
    <property type="entry name" value="GAF-like_dom_sf"/>
</dbReference>
<name>A0A0F9NZU8_9ZZZZ</name>
<dbReference type="SUPFAM" id="SSF55785">
    <property type="entry name" value="PYP-like sensor domain (PAS domain)"/>
    <property type="match status" value="2"/>
</dbReference>
<dbReference type="InterPro" id="IPR000700">
    <property type="entry name" value="PAS-assoc_C"/>
</dbReference>
<dbReference type="PROSITE" id="PS50113">
    <property type="entry name" value="PAC"/>
    <property type="match status" value="1"/>
</dbReference>
<dbReference type="InterPro" id="IPR052162">
    <property type="entry name" value="Sensor_kinase/Photoreceptor"/>
</dbReference>
<dbReference type="AlphaFoldDB" id="A0A0F9NZU8"/>
<dbReference type="EMBL" id="LAZR01002976">
    <property type="protein sequence ID" value="KKN23389.1"/>
    <property type="molecule type" value="Genomic_DNA"/>
</dbReference>
<evidence type="ECO:0000256" key="4">
    <source>
        <dbReference type="ARBA" id="ARBA00022679"/>
    </source>
</evidence>
<dbReference type="InterPro" id="IPR003661">
    <property type="entry name" value="HisK_dim/P_dom"/>
</dbReference>
<dbReference type="InterPro" id="IPR005467">
    <property type="entry name" value="His_kinase_dom"/>
</dbReference>
<accession>A0A0F9NZU8</accession>
<evidence type="ECO:0000256" key="1">
    <source>
        <dbReference type="ARBA" id="ARBA00000085"/>
    </source>
</evidence>
<organism evidence="9">
    <name type="scientific">marine sediment metagenome</name>
    <dbReference type="NCBI Taxonomy" id="412755"/>
    <lineage>
        <taxon>unclassified sequences</taxon>
        <taxon>metagenomes</taxon>
        <taxon>ecological metagenomes</taxon>
    </lineage>
</organism>
<evidence type="ECO:0000256" key="6">
    <source>
        <dbReference type="SAM" id="Coils"/>
    </source>
</evidence>
<dbReference type="Pfam" id="PF08447">
    <property type="entry name" value="PAS_3"/>
    <property type="match status" value="1"/>
</dbReference>
<dbReference type="InterPro" id="IPR013656">
    <property type="entry name" value="PAS_4"/>
</dbReference>
<proteinExistence type="predicted"/>
<dbReference type="SUPFAM" id="SSF55874">
    <property type="entry name" value="ATPase domain of HSP90 chaperone/DNA topoisomerase II/histidine kinase"/>
    <property type="match status" value="1"/>
</dbReference>
<dbReference type="PANTHER" id="PTHR43304:SF1">
    <property type="entry name" value="PAC DOMAIN-CONTAINING PROTEIN"/>
    <property type="match status" value="1"/>
</dbReference>